<organism evidence="1 2">
    <name type="scientific">Plastoroseomonas hellenica</name>
    <dbReference type="NCBI Taxonomy" id="2687306"/>
    <lineage>
        <taxon>Bacteria</taxon>
        <taxon>Pseudomonadati</taxon>
        <taxon>Pseudomonadota</taxon>
        <taxon>Alphaproteobacteria</taxon>
        <taxon>Acetobacterales</taxon>
        <taxon>Acetobacteraceae</taxon>
        <taxon>Plastoroseomonas</taxon>
    </lineage>
</organism>
<dbReference type="Gene3D" id="3.30.1330.40">
    <property type="entry name" value="RutC-like"/>
    <property type="match status" value="1"/>
</dbReference>
<sequence length="113" mass="12063">MTKRIPGAVATRSRAVISNGIVTTVATSPNKSDSMYEQVQGALAAIDKNLADAGSSKANILTAICYCADMARKPELNKAWDEWVDTANIPMRAVLGVQLENKDLIEIIATATI</sequence>
<proteinExistence type="predicted"/>
<dbReference type="SUPFAM" id="SSF55298">
    <property type="entry name" value="YjgF-like"/>
    <property type="match status" value="1"/>
</dbReference>
<dbReference type="Pfam" id="PF01042">
    <property type="entry name" value="Ribonuc_L-PSP"/>
    <property type="match status" value="1"/>
</dbReference>
<evidence type="ECO:0000313" key="2">
    <source>
        <dbReference type="Proteomes" id="UP001196870"/>
    </source>
</evidence>
<comment type="caution">
    <text evidence="1">The sequence shown here is derived from an EMBL/GenBank/DDBJ whole genome shotgun (WGS) entry which is preliminary data.</text>
</comment>
<dbReference type="Proteomes" id="UP001196870">
    <property type="component" value="Unassembled WGS sequence"/>
</dbReference>
<dbReference type="InterPro" id="IPR035959">
    <property type="entry name" value="RutC-like_sf"/>
</dbReference>
<gene>
    <name evidence="1" type="ORF">GXW71_26860</name>
</gene>
<dbReference type="InterPro" id="IPR035709">
    <property type="entry name" value="YoaB-like"/>
</dbReference>
<keyword evidence="2" id="KW-1185">Reference proteome</keyword>
<dbReference type="InterPro" id="IPR006175">
    <property type="entry name" value="YjgF/YER057c/UK114"/>
</dbReference>
<reference evidence="2" key="1">
    <citation type="journal article" date="2021" name="Syst. Appl. Microbiol.">
        <title>Roseomonas hellenica sp. nov., isolated from roots of wild-growing Alkanna tinctoria.</title>
        <authorList>
            <person name="Rat A."/>
            <person name="Naranjo H.D."/>
            <person name="Lebbe L."/>
            <person name="Cnockaert M."/>
            <person name="Krigas N."/>
            <person name="Grigoriadou K."/>
            <person name="Maloupa E."/>
            <person name="Willems A."/>
        </authorList>
    </citation>
    <scope>NUCLEOTIDE SEQUENCE [LARGE SCALE GENOMIC DNA]</scope>
    <source>
        <strain evidence="2">LMG 31523</strain>
    </source>
</reference>
<evidence type="ECO:0000313" key="1">
    <source>
        <dbReference type="EMBL" id="MBR0668005.1"/>
    </source>
</evidence>
<dbReference type="RefSeq" id="WP_211855782.1">
    <property type="nucleotide sequence ID" value="NZ_JAAGBB010000046.1"/>
</dbReference>
<accession>A0ABS5F613</accession>
<protein>
    <submittedName>
        <fullName evidence="1">RidA family protein</fullName>
    </submittedName>
</protein>
<dbReference type="EMBL" id="JAAGBB010000046">
    <property type="protein sequence ID" value="MBR0668005.1"/>
    <property type="molecule type" value="Genomic_DNA"/>
</dbReference>
<dbReference type="PANTHER" id="PTHR47328:SF1">
    <property type="entry name" value="RUTC FAMILY PROTEIN YOAB"/>
    <property type="match status" value="1"/>
</dbReference>
<dbReference type="PANTHER" id="PTHR47328">
    <property type="match status" value="1"/>
</dbReference>
<name>A0ABS5F613_9PROT</name>